<dbReference type="GO" id="GO:0010181">
    <property type="term" value="F:FMN binding"/>
    <property type="evidence" value="ECO:0007669"/>
    <property type="project" value="InterPro"/>
</dbReference>
<protein>
    <submittedName>
        <fullName evidence="2">Unnamed protein product</fullName>
    </submittedName>
</protein>
<keyword evidence="3" id="KW-1185">Reference proteome</keyword>
<dbReference type="InterPro" id="IPR013785">
    <property type="entry name" value="Aldolase_TIM"/>
</dbReference>
<feature type="domain" description="NADH:flavin oxidoreductase/NADH oxidase N-terminal" evidence="1">
    <location>
        <begin position="22"/>
        <end position="116"/>
    </location>
</feature>
<evidence type="ECO:0000313" key="2">
    <source>
        <dbReference type="EMBL" id="GMF32108.1"/>
    </source>
</evidence>
<dbReference type="PANTHER" id="PTHR22893:SF91">
    <property type="entry name" value="NADPH DEHYDROGENASE 2-RELATED"/>
    <property type="match status" value="1"/>
</dbReference>
<dbReference type="EMBL" id="BSXW01000956">
    <property type="protein sequence ID" value="GMF32108.1"/>
    <property type="molecule type" value="Genomic_DNA"/>
</dbReference>
<comment type="caution">
    <text evidence="2">The sequence shown here is derived from an EMBL/GenBank/DDBJ whole genome shotgun (WGS) entry which is preliminary data.</text>
</comment>
<evidence type="ECO:0000313" key="3">
    <source>
        <dbReference type="Proteomes" id="UP001165083"/>
    </source>
</evidence>
<dbReference type="PANTHER" id="PTHR22893">
    <property type="entry name" value="NADH OXIDOREDUCTASE-RELATED"/>
    <property type="match status" value="1"/>
</dbReference>
<gene>
    <name evidence="2" type="ORF">Plil01_001373800</name>
</gene>
<dbReference type="AlphaFoldDB" id="A0A9W6X5U1"/>
<sequence>MDHVKNPAIPREGHKTFVTPRALEIEEIGVILNNYDLAYLHVIERRGVHADIVQAPEVSVTRHFREVYKGVLLTSSGYDRADALTTVDEDAADMVAFGRSFIANPDFVERLRVGADLNPPNMKTLFPAPGSSLAIGYTDYPFMASSEK</sequence>
<dbReference type="Gene3D" id="3.20.20.70">
    <property type="entry name" value="Aldolase class I"/>
    <property type="match status" value="1"/>
</dbReference>
<dbReference type="OrthoDB" id="121630at2759"/>
<dbReference type="InterPro" id="IPR001155">
    <property type="entry name" value="OxRdtase_FMN_N"/>
</dbReference>
<dbReference type="SUPFAM" id="SSF51395">
    <property type="entry name" value="FMN-linked oxidoreductases"/>
    <property type="match status" value="1"/>
</dbReference>
<name>A0A9W6X5U1_9STRA</name>
<proteinExistence type="predicted"/>
<dbReference type="Proteomes" id="UP001165083">
    <property type="component" value="Unassembled WGS sequence"/>
</dbReference>
<organism evidence="2 3">
    <name type="scientific">Phytophthora lilii</name>
    <dbReference type="NCBI Taxonomy" id="2077276"/>
    <lineage>
        <taxon>Eukaryota</taxon>
        <taxon>Sar</taxon>
        <taxon>Stramenopiles</taxon>
        <taxon>Oomycota</taxon>
        <taxon>Peronosporomycetes</taxon>
        <taxon>Peronosporales</taxon>
        <taxon>Peronosporaceae</taxon>
        <taxon>Phytophthora</taxon>
    </lineage>
</organism>
<dbReference type="InterPro" id="IPR045247">
    <property type="entry name" value="Oye-like"/>
</dbReference>
<dbReference type="Pfam" id="PF00724">
    <property type="entry name" value="Oxidored_FMN"/>
    <property type="match status" value="1"/>
</dbReference>
<dbReference type="GO" id="GO:0016491">
    <property type="term" value="F:oxidoreductase activity"/>
    <property type="evidence" value="ECO:0007669"/>
    <property type="project" value="InterPro"/>
</dbReference>
<accession>A0A9W6X5U1</accession>
<evidence type="ECO:0000259" key="1">
    <source>
        <dbReference type="Pfam" id="PF00724"/>
    </source>
</evidence>
<reference evidence="2" key="1">
    <citation type="submission" date="2023-04" db="EMBL/GenBank/DDBJ databases">
        <title>Phytophthora lilii NBRC 32176.</title>
        <authorList>
            <person name="Ichikawa N."/>
            <person name="Sato H."/>
            <person name="Tonouchi N."/>
        </authorList>
    </citation>
    <scope>NUCLEOTIDE SEQUENCE</scope>
    <source>
        <strain evidence="2">NBRC 32176</strain>
    </source>
</reference>